<keyword evidence="3" id="KW-0808">Transferase</keyword>
<dbReference type="SUPFAM" id="SSF53756">
    <property type="entry name" value="UDP-Glycosyltransferase/glycogen phosphorylase"/>
    <property type="match status" value="1"/>
</dbReference>
<comment type="function">
    <text evidence="7">Glycosyltransferase that specifically catalyzes mannosylation of cytoplasmic tRNA(Asp) modified with queuosine at position 34 (queuosine(34)). Mannosylates the cyclopentene moiety of queuosine(34) in tRNA(Asp) to form mannosyl-queuosine(34). Mannosylation of queuosine(34) in tRNA(Asp) is required to slow-down elongation at cognate codons, GAC and GAU, thereby regulating protein translation.</text>
</comment>
<dbReference type="PANTHER" id="PTHR13615:SF3">
    <property type="entry name" value="GLYCOSYLTRANSFERASE-LIKE DOMAIN-CONTAINING PROTEIN 1"/>
    <property type="match status" value="1"/>
</dbReference>
<evidence type="ECO:0000256" key="3">
    <source>
        <dbReference type="ARBA" id="ARBA00022679"/>
    </source>
</evidence>
<evidence type="ECO:0000256" key="6">
    <source>
        <dbReference type="ARBA" id="ARBA00044567"/>
    </source>
</evidence>
<dbReference type="AlphaFoldDB" id="E4Y4P9"/>
<sequence length="374" mass="43031">MRKILIVEPFYERVSSFILPQFFSTFFETRDKGGSHKYLLDQLIPALKNSNFEVTLVTLPDKKWHWRARVSALQLRSKIPKSNFDVLLTSSVLPLAEFIGICPNLTAALKVIYFHENQLVYPVQEIKNRDVQYSYNQIMSALVADKLLFNSKWNFDSFLQNIPKIIKLVPDFKPAGLSEEIKAKSQVVHFPVKIPQLPTTKKSGPIHIVWAHRWEHDKNPSAFFRQLETIKSAFILSVLGECYEEKPKVFEDAKEKFKDKLVNFGFLPSKEDFYKVLESADIAVSTADHEFFGVSMVEAARFGCFPVAPNRLSYPELFPKRCLFNTESQLGKLLRNLVIGGREKLEKLNENIKKDVTRISEDKTVLQNIISALK</sequence>
<gene>
    <name evidence="11" type="ORF">GSOID_T00018526001</name>
</gene>
<keyword evidence="2" id="KW-0328">Glycosyltransferase</keyword>
<evidence type="ECO:0000313" key="11">
    <source>
        <dbReference type="EMBL" id="CBY30647.1"/>
    </source>
</evidence>
<evidence type="ECO:0000259" key="9">
    <source>
        <dbReference type="Pfam" id="PF00534"/>
    </source>
</evidence>
<dbReference type="Pfam" id="PF12038">
    <property type="entry name" value="QTMAN_N"/>
    <property type="match status" value="1"/>
</dbReference>
<evidence type="ECO:0000259" key="10">
    <source>
        <dbReference type="Pfam" id="PF12038"/>
    </source>
</evidence>
<proteinExistence type="inferred from homology"/>
<protein>
    <recommendedName>
        <fullName evidence="5">tRNA-queuosine alpha-mannosyltransferase</fullName>
        <ecNumber evidence="4">2.4.1.110</ecNumber>
    </recommendedName>
    <alternativeName>
        <fullName evidence="6">Glycosyltransferase-like domain-containing protein 1</fullName>
    </alternativeName>
</protein>
<evidence type="ECO:0000256" key="8">
    <source>
        <dbReference type="ARBA" id="ARBA00048439"/>
    </source>
</evidence>
<name>E4Y4P9_OIKDI</name>
<reference evidence="11" key="1">
    <citation type="journal article" date="2010" name="Science">
        <title>Plasticity of animal genome architecture unmasked by rapid evolution of a pelagic tunicate.</title>
        <authorList>
            <person name="Denoeud F."/>
            <person name="Henriet S."/>
            <person name="Mungpakdee S."/>
            <person name="Aury J.M."/>
            <person name="Da Silva C."/>
            <person name="Brinkmann H."/>
            <person name="Mikhaleva J."/>
            <person name="Olsen L.C."/>
            <person name="Jubin C."/>
            <person name="Canestro C."/>
            <person name="Bouquet J.M."/>
            <person name="Danks G."/>
            <person name="Poulain J."/>
            <person name="Campsteijn C."/>
            <person name="Adamski M."/>
            <person name="Cross I."/>
            <person name="Yadetie F."/>
            <person name="Muffato M."/>
            <person name="Louis A."/>
            <person name="Butcher S."/>
            <person name="Tsagkogeorga G."/>
            <person name="Konrad A."/>
            <person name="Singh S."/>
            <person name="Jensen M.F."/>
            <person name="Cong E.H."/>
            <person name="Eikeseth-Otteraa H."/>
            <person name="Noel B."/>
            <person name="Anthouard V."/>
            <person name="Porcel B.M."/>
            <person name="Kachouri-Lafond R."/>
            <person name="Nishino A."/>
            <person name="Ugolini M."/>
            <person name="Chourrout P."/>
            <person name="Nishida H."/>
            <person name="Aasland R."/>
            <person name="Huzurbazar S."/>
            <person name="Westhof E."/>
            <person name="Delsuc F."/>
            <person name="Lehrach H."/>
            <person name="Reinhardt R."/>
            <person name="Weissenbach J."/>
            <person name="Roy S.W."/>
            <person name="Artiguenave F."/>
            <person name="Postlethwait J.H."/>
            <person name="Manak J.R."/>
            <person name="Thompson E.M."/>
            <person name="Jaillon O."/>
            <person name="Du Pasquier L."/>
            <person name="Boudinot P."/>
            <person name="Liberles D.A."/>
            <person name="Volff J.N."/>
            <person name="Philippe H."/>
            <person name="Lenhard B."/>
            <person name="Roest Crollius H."/>
            <person name="Wincker P."/>
            <person name="Chourrout D."/>
        </authorList>
    </citation>
    <scope>NUCLEOTIDE SEQUENCE [LARGE SCALE GENOMIC DNA]</scope>
</reference>
<evidence type="ECO:0000256" key="4">
    <source>
        <dbReference type="ARBA" id="ARBA00044517"/>
    </source>
</evidence>
<dbReference type="EMBL" id="FN654280">
    <property type="protein sequence ID" value="CBY30647.1"/>
    <property type="molecule type" value="Genomic_DNA"/>
</dbReference>
<dbReference type="InterPro" id="IPR022701">
    <property type="entry name" value="QTMAN_N"/>
</dbReference>
<evidence type="ECO:0000256" key="7">
    <source>
        <dbReference type="ARBA" id="ARBA00045402"/>
    </source>
</evidence>
<dbReference type="Pfam" id="PF00534">
    <property type="entry name" value="Glycos_transf_1"/>
    <property type="match status" value="1"/>
</dbReference>
<dbReference type="Proteomes" id="UP000011014">
    <property type="component" value="Unassembled WGS sequence"/>
</dbReference>
<comment type="catalytic activity">
    <reaction evidence="8">
        <text>queuosine(34) in tRNA(Asp) + GDP-alpha-D-mannose = O-4''-alpha-D-mannosylqueuosine(34) in tRNA(Asp) + GDP + H(+)</text>
        <dbReference type="Rhea" id="RHEA:12885"/>
        <dbReference type="Rhea" id="RHEA-COMP:18572"/>
        <dbReference type="Rhea" id="RHEA-COMP:18581"/>
        <dbReference type="ChEBI" id="CHEBI:15378"/>
        <dbReference type="ChEBI" id="CHEBI:57527"/>
        <dbReference type="ChEBI" id="CHEBI:58189"/>
        <dbReference type="ChEBI" id="CHEBI:194431"/>
        <dbReference type="ChEBI" id="CHEBI:194442"/>
        <dbReference type="EC" id="2.4.1.110"/>
    </reaction>
    <physiologicalReaction direction="left-to-right" evidence="8">
        <dbReference type="Rhea" id="RHEA:12886"/>
    </physiologicalReaction>
</comment>
<organism evidence="11">
    <name type="scientific">Oikopleura dioica</name>
    <name type="common">Tunicate</name>
    <dbReference type="NCBI Taxonomy" id="34765"/>
    <lineage>
        <taxon>Eukaryota</taxon>
        <taxon>Metazoa</taxon>
        <taxon>Chordata</taxon>
        <taxon>Tunicata</taxon>
        <taxon>Appendicularia</taxon>
        <taxon>Copelata</taxon>
        <taxon>Oikopleuridae</taxon>
        <taxon>Oikopleura</taxon>
    </lineage>
</organism>
<dbReference type="InterPro" id="IPR001296">
    <property type="entry name" value="Glyco_trans_1"/>
</dbReference>
<feature type="domain" description="tRNA-queuosine alpha-mannosyltransferase N-terminal" evidence="10">
    <location>
        <begin position="33"/>
        <end position="192"/>
    </location>
</feature>
<evidence type="ECO:0000256" key="5">
    <source>
        <dbReference type="ARBA" id="ARBA00044539"/>
    </source>
</evidence>
<dbReference type="Gene3D" id="3.40.50.2000">
    <property type="entry name" value="Glycogen Phosphorylase B"/>
    <property type="match status" value="1"/>
</dbReference>
<dbReference type="InterPro" id="IPR051862">
    <property type="entry name" value="GT-like_domain_containing_1"/>
</dbReference>
<accession>E4Y4P9</accession>
<dbReference type="EC" id="2.4.1.110" evidence="4"/>
<evidence type="ECO:0000256" key="2">
    <source>
        <dbReference type="ARBA" id="ARBA00022676"/>
    </source>
</evidence>
<dbReference type="GO" id="GO:0016438">
    <property type="term" value="F:tRNA-queuosine(34) beta-mannosyltransferase activity"/>
    <property type="evidence" value="ECO:0007669"/>
    <property type="project" value="UniProtKB-EC"/>
</dbReference>
<feature type="domain" description="Glycosyl transferase family 1" evidence="9">
    <location>
        <begin position="201"/>
        <end position="319"/>
    </location>
</feature>
<evidence type="ECO:0000256" key="1">
    <source>
        <dbReference type="ARBA" id="ARBA00009481"/>
    </source>
</evidence>
<dbReference type="PANTHER" id="PTHR13615">
    <property type="entry name" value="GLYCOSYLTRANSFERASE-LIKE 1"/>
    <property type="match status" value="1"/>
</dbReference>
<comment type="similarity">
    <text evidence="1">Belongs to the glycosyltransferase group 1 family. Glycosyltransferase 4 subfamily.</text>
</comment>